<dbReference type="Proteomes" id="UP001254608">
    <property type="component" value="Unassembled WGS sequence"/>
</dbReference>
<proteinExistence type="predicted"/>
<evidence type="ECO:0000259" key="4">
    <source>
        <dbReference type="PROSITE" id="PS50043"/>
    </source>
</evidence>
<dbReference type="RefSeq" id="WP_311364955.1">
    <property type="nucleotide sequence ID" value="NZ_JAVRIC010000011.1"/>
</dbReference>
<evidence type="ECO:0000313" key="5">
    <source>
        <dbReference type="EMBL" id="MDT0497562.1"/>
    </source>
</evidence>
<evidence type="ECO:0000256" key="3">
    <source>
        <dbReference type="ARBA" id="ARBA00023163"/>
    </source>
</evidence>
<evidence type="ECO:0000256" key="1">
    <source>
        <dbReference type="ARBA" id="ARBA00023015"/>
    </source>
</evidence>
<dbReference type="InterPro" id="IPR036388">
    <property type="entry name" value="WH-like_DNA-bd_sf"/>
</dbReference>
<sequence length="284" mass="31409">MIPATGAMWRRGHIVSEITHSQTLVNLPPTTAAVLSRNRANIAVYAAIGAEPGVAVALEDLISDEQLRVESFNRRVLEPLDLGRILAIRVEDKLTGLCTEIALFRSLDDPPFGSEAKYLLARAAPLMTAAATQSYFLNAARPTARHWNRPTALVDSEGRVYHAQDSFLSMIQKHFPSWRGGPLPFDIPDDTMRSEITVGRLTVFVEVDKDLAYVRIWERGALERLTDREREIADAIASGRSYKSVARDLDISPSTVSNHLQRIYTKLAVSSRDELASLVNSGAD</sequence>
<evidence type="ECO:0000313" key="6">
    <source>
        <dbReference type="Proteomes" id="UP001254608"/>
    </source>
</evidence>
<dbReference type="PANTHER" id="PTHR44688:SF16">
    <property type="entry name" value="DNA-BINDING TRANSCRIPTIONAL ACTIVATOR DEVR_DOSR"/>
    <property type="match status" value="1"/>
</dbReference>
<dbReference type="CDD" id="cd06170">
    <property type="entry name" value="LuxR_C_like"/>
    <property type="match status" value="1"/>
</dbReference>
<dbReference type="PRINTS" id="PR00038">
    <property type="entry name" value="HTHLUXR"/>
</dbReference>
<keyword evidence="6" id="KW-1185">Reference proteome</keyword>
<evidence type="ECO:0000256" key="2">
    <source>
        <dbReference type="ARBA" id="ARBA00023125"/>
    </source>
</evidence>
<dbReference type="InterPro" id="IPR000792">
    <property type="entry name" value="Tscrpt_reg_LuxR_C"/>
</dbReference>
<keyword evidence="1" id="KW-0805">Transcription regulation</keyword>
<dbReference type="PANTHER" id="PTHR44688">
    <property type="entry name" value="DNA-BINDING TRANSCRIPTIONAL ACTIVATOR DEVR_DOSR"/>
    <property type="match status" value="1"/>
</dbReference>
<name>A0ABU2WKH1_9GAMM</name>
<dbReference type="PROSITE" id="PS50043">
    <property type="entry name" value="HTH_LUXR_2"/>
    <property type="match status" value="1"/>
</dbReference>
<dbReference type="InterPro" id="IPR016032">
    <property type="entry name" value="Sig_transdc_resp-reg_C-effctor"/>
</dbReference>
<dbReference type="Gene3D" id="1.10.10.10">
    <property type="entry name" value="Winged helix-like DNA-binding domain superfamily/Winged helix DNA-binding domain"/>
    <property type="match status" value="1"/>
</dbReference>
<comment type="caution">
    <text evidence="5">The sequence shown here is derived from an EMBL/GenBank/DDBJ whole genome shotgun (WGS) entry which is preliminary data.</text>
</comment>
<protein>
    <submittedName>
        <fullName evidence="5">Helix-turn-helix transcriptional regulator</fullName>
    </submittedName>
</protein>
<gene>
    <name evidence="5" type="ORF">RM530_09325</name>
</gene>
<feature type="domain" description="HTH luxR-type" evidence="4">
    <location>
        <begin position="218"/>
        <end position="283"/>
    </location>
</feature>
<dbReference type="SUPFAM" id="SSF46894">
    <property type="entry name" value="C-terminal effector domain of the bipartite response regulators"/>
    <property type="match status" value="1"/>
</dbReference>
<dbReference type="SMART" id="SM00421">
    <property type="entry name" value="HTH_LUXR"/>
    <property type="match status" value="1"/>
</dbReference>
<dbReference type="Pfam" id="PF00196">
    <property type="entry name" value="GerE"/>
    <property type="match status" value="1"/>
</dbReference>
<dbReference type="PROSITE" id="PS00622">
    <property type="entry name" value="HTH_LUXR_1"/>
    <property type="match status" value="1"/>
</dbReference>
<keyword evidence="2" id="KW-0238">DNA-binding</keyword>
<organism evidence="5 6">
    <name type="scientific">Banduia mediterranea</name>
    <dbReference type="NCBI Taxonomy" id="3075609"/>
    <lineage>
        <taxon>Bacteria</taxon>
        <taxon>Pseudomonadati</taxon>
        <taxon>Pseudomonadota</taxon>
        <taxon>Gammaproteobacteria</taxon>
        <taxon>Nevskiales</taxon>
        <taxon>Algiphilaceae</taxon>
        <taxon>Banduia</taxon>
    </lineage>
</organism>
<dbReference type="EMBL" id="JAVRIC010000011">
    <property type="protein sequence ID" value="MDT0497562.1"/>
    <property type="molecule type" value="Genomic_DNA"/>
</dbReference>
<keyword evidence="3" id="KW-0804">Transcription</keyword>
<accession>A0ABU2WKH1</accession>
<reference evidence="5 6" key="1">
    <citation type="submission" date="2023-09" db="EMBL/GenBank/DDBJ databases">
        <authorList>
            <person name="Rey-Velasco X."/>
        </authorList>
    </citation>
    <scope>NUCLEOTIDE SEQUENCE [LARGE SCALE GENOMIC DNA]</scope>
    <source>
        <strain evidence="5 6">W345</strain>
    </source>
</reference>